<protein>
    <submittedName>
        <fullName evidence="1">Uncharacterized protein</fullName>
    </submittedName>
</protein>
<proteinExistence type="predicted"/>
<dbReference type="HOGENOM" id="CLU_1393559_0_0_2"/>
<dbReference type="EMBL" id="CP002838">
    <property type="protein sequence ID" value="AEM38170.1"/>
    <property type="molecule type" value="Genomic_DNA"/>
</dbReference>
<dbReference type="STRING" id="694429.Pyrfu_0298"/>
<organism evidence="1 2">
    <name type="scientific">Pyrolobus fumarii (strain DSM 11204 / 1A)</name>
    <dbReference type="NCBI Taxonomy" id="694429"/>
    <lineage>
        <taxon>Archaea</taxon>
        <taxon>Thermoproteota</taxon>
        <taxon>Thermoprotei</taxon>
        <taxon>Desulfurococcales</taxon>
        <taxon>Pyrodictiaceae</taxon>
        <taxon>Pyrolobus</taxon>
    </lineage>
</organism>
<dbReference type="InParanoid" id="G0EFC7"/>
<gene>
    <name evidence="1" type="ordered locus">Pyrfu_0298</name>
</gene>
<evidence type="ECO:0000313" key="2">
    <source>
        <dbReference type="Proteomes" id="UP000001037"/>
    </source>
</evidence>
<dbReference type="Proteomes" id="UP000001037">
    <property type="component" value="Chromosome"/>
</dbReference>
<evidence type="ECO:0000313" key="1">
    <source>
        <dbReference type="EMBL" id="AEM38170.1"/>
    </source>
</evidence>
<dbReference type="AlphaFoldDB" id="G0EFC7"/>
<keyword evidence="2" id="KW-1185">Reference proteome</keyword>
<sequence length="210" mass="23945">MKLVARGYSVPRNVYLVASRDGRLYPARSLREALEKAMELEPPVRIYRGVLVAELDRDEIEELKSVLMASERRVVVSEEGRREKNRDATLAIVVFDQMFRGFGDIVGRELGRVIEVHEVAGRGVEKPVKMGHVILDPAHDDYDIMKLLDRLRSRGCPVIFFTGDKKLAQQASTLDGVFVEYLPPSEIPGKEIAIRMMLERIREILKEVWA</sequence>
<dbReference type="KEGG" id="pfm:Pyrfu_0298"/>
<reference evidence="1 2" key="1">
    <citation type="journal article" date="2011" name="Stand. Genomic Sci.">
        <title>Complete genome sequence of the hyperthermophilic chemolithoautotroph Pyrolobus fumarii type strain (1A).</title>
        <authorList>
            <person name="Anderson I."/>
            <person name="Goker M."/>
            <person name="Nolan M."/>
            <person name="Lucas S."/>
            <person name="Hammon N."/>
            <person name="Deshpande S."/>
            <person name="Cheng J.F."/>
            <person name="Tapia R."/>
            <person name="Han C."/>
            <person name="Goodwin L."/>
            <person name="Pitluck S."/>
            <person name="Huntemann M."/>
            <person name="Liolios K."/>
            <person name="Ivanova N."/>
            <person name="Pagani I."/>
            <person name="Mavromatis K."/>
            <person name="Ovchinikova G."/>
            <person name="Pati A."/>
            <person name="Chen A."/>
            <person name="Palaniappan K."/>
            <person name="Land M."/>
            <person name="Hauser L."/>
            <person name="Brambilla E.M."/>
            <person name="Huber H."/>
            <person name="Yasawong M."/>
            <person name="Rohde M."/>
            <person name="Spring S."/>
            <person name="Abt B."/>
            <person name="Sikorski J."/>
            <person name="Wirth R."/>
            <person name="Detter J.C."/>
            <person name="Woyke T."/>
            <person name="Bristow J."/>
            <person name="Eisen J.A."/>
            <person name="Markowitz V."/>
            <person name="Hugenholtz P."/>
            <person name="Kyrpides N.C."/>
            <person name="Klenk H.P."/>
            <person name="Lapidus A."/>
        </authorList>
    </citation>
    <scope>NUCLEOTIDE SEQUENCE [LARGE SCALE GENOMIC DNA]</scope>
    <source>
        <strain evidence="2">DSM 11204 / 1A</strain>
    </source>
</reference>
<name>G0EFC7_PYRF1</name>
<accession>G0EFC7</accession>
<dbReference type="eggNOG" id="arCOG07464">
    <property type="taxonomic scope" value="Archaea"/>
</dbReference>